<dbReference type="NCBIfam" id="NF041605">
    <property type="entry name" value="gln_syn_GlnII"/>
    <property type="match status" value="1"/>
</dbReference>
<comment type="similarity">
    <text evidence="2 10 11">Belongs to the glutamine synthetase family.</text>
</comment>
<dbReference type="SUPFAM" id="SSF55931">
    <property type="entry name" value="Glutamine synthetase/guanido kinase"/>
    <property type="match status" value="1"/>
</dbReference>
<keyword evidence="6 12" id="KW-0547">Nucleotide-binding</keyword>
<dbReference type="InterPro" id="IPR036651">
    <property type="entry name" value="Gln_synt_N_sf"/>
</dbReference>
<dbReference type="PROSITE" id="PS51987">
    <property type="entry name" value="GS_CATALYTIC"/>
    <property type="match status" value="1"/>
</dbReference>
<dbReference type="AlphaFoldDB" id="A0A919NKQ1"/>
<dbReference type="GO" id="GO:0005524">
    <property type="term" value="F:ATP binding"/>
    <property type="evidence" value="ECO:0007669"/>
    <property type="project" value="UniProtKB-KW"/>
</dbReference>
<evidence type="ECO:0000256" key="6">
    <source>
        <dbReference type="ARBA" id="ARBA00022741"/>
    </source>
</evidence>
<evidence type="ECO:0000256" key="9">
    <source>
        <dbReference type="ARBA" id="ARBA00049436"/>
    </source>
</evidence>
<evidence type="ECO:0000256" key="3">
    <source>
        <dbReference type="ARBA" id="ARBA00012937"/>
    </source>
</evidence>
<evidence type="ECO:0000256" key="2">
    <source>
        <dbReference type="ARBA" id="ARBA00009897"/>
    </source>
</evidence>
<organism evidence="15 16">
    <name type="scientific">Paractinoplanes tereljensis</name>
    <dbReference type="NCBI Taxonomy" id="571912"/>
    <lineage>
        <taxon>Bacteria</taxon>
        <taxon>Bacillati</taxon>
        <taxon>Actinomycetota</taxon>
        <taxon>Actinomycetes</taxon>
        <taxon>Micromonosporales</taxon>
        <taxon>Micromonosporaceae</taxon>
        <taxon>Paractinoplanes</taxon>
    </lineage>
</organism>
<dbReference type="RefSeq" id="WP_203806283.1">
    <property type="nucleotide sequence ID" value="NZ_BOMY01000022.1"/>
</dbReference>
<sequence length="337" mass="36744">MPYQAEYIWIDGTKPSPLLRNKTRIVADGKEPEIWGFDGSSTNQAPGANSDCVLRPVFTCPDPLRGEKDILVLCDVELTDFTPHPTNTRAACVAAAEKYADQEPMFGIEQEYTFFQHGRPLGWPETGFPAPQGPYYCGVGGEKMVGREIIEAHTIACLKAGLSIEGTNAEVMMGQWEFQIGVLPAPMIGDQMWVARWLLHRIAEDFGVVVSFDAKPMPGDWNGAGAHTNFSTKATMQGYDAIVTACEALGRNALAHVENYGAGIKDRLTGAHETAKWDSFSWGASDRGASVRIPWAVEKAKKGWLEDRRPNANMDPYLVAGMIIETCCGALAEEAGA</sequence>
<evidence type="ECO:0000256" key="8">
    <source>
        <dbReference type="ARBA" id="ARBA00038740"/>
    </source>
</evidence>
<reference evidence="15" key="1">
    <citation type="submission" date="2021-01" db="EMBL/GenBank/DDBJ databases">
        <title>Whole genome shotgun sequence of Actinoplanes tereljensis NBRC 105297.</title>
        <authorList>
            <person name="Komaki H."/>
            <person name="Tamura T."/>
        </authorList>
    </citation>
    <scope>NUCLEOTIDE SEQUENCE</scope>
    <source>
        <strain evidence="15">NBRC 105297</strain>
    </source>
</reference>
<accession>A0A919NKQ1</accession>
<dbReference type="InterPro" id="IPR008147">
    <property type="entry name" value="Gln_synt_N"/>
</dbReference>
<name>A0A919NKQ1_9ACTN</name>
<comment type="function">
    <text evidence="1">Catalyzes the ATP-dependent biosynthesis of glutamine from glutamate and ammonia.</text>
</comment>
<dbReference type="EMBL" id="BOMY01000022">
    <property type="protein sequence ID" value="GIF20551.1"/>
    <property type="molecule type" value="Genomic_DNA"/>
</dbReference>
<evidence type="ECO:0000313" key="15">
    <source>
        <dbReference type="EMBL" id="GIF20551.1"/>
    </source>
</evidence>
<evidence type="ECO:0000256" key="4">
    <source>
        <dbReference type="ARBA" id="ARBA00021364"/>
    </source>
</evidence>
<dbReference type="GO" id="GO:0004356">
    <property type="term" value="F:glutamine synthetase activity"/>
    <property type="evidence" value="ECO:0007669"/>
    <property type="project" value="UniProtKB-EC"/>
</dbReference>
<comment type="subunit">
    <text evidence="8">Homooctamer and homotetramer.</text>
</comment>
<dbReference type="GO" id="GO:0005737">
    <property type="term" value="C:cytoplasm"/>
    <property type="evidence" value="ECO:0007669"/>
    <property type="project" value="TreeGrafter"/>
</dbReference>
<dbReference type="Pfam" id="PF00120">
    <property type="entry name" value="Gln-synt_C"/>
    <property type="match status" value="1"/>
</dbReference>
<dbReference type="SMART" id="SM01230">
    <property type="entry name" value="Gln-synt_C"/>
    <property type="match status" value="1"/>
</dbReference>
<dbReference type="GO" id="GO:0006542">
    <property type="term" value="P:glutamine biosynthetic process"/>
    <property type="evidence" value="ECO:0007669"/>
    <property type="project" value="InterPro"/>
</dbReference>
<comment type="catalytic activity">
    <reaction evidence="9 12">
        <text>L-glutamate + NH4(+) + ATP = L-glutamine + ADP + phosphate + H(+)</text>
        <dbReference type="Rhea" id="RHEA:16169"/>
        <dbReference type="ChEBI" id="CHEBI:15378"/>
        <dbReference type="ChEBI" id="CHEBI:28938"/>
        <dbReference type="ChEBI" id="CHEBI:29985"/>
        <dbReference type="ChEBI" id="CHEBI:30616"/>
        <dbReference type="ChEBI" id="CHEBI:43474"/>
        <dbReference type="ChEBI" id="CHEBI:58359"/>
        <dbReference type="ChEBI" id="CHEBI:456216"/>
        <dbReference type="EC" id="6.3.1.2"/>
    </reaction>
</comment>
<protein>
    <recommendedName>
        <fullName evidence="4 12">Glutamine synthetase</fullName>
        <ecNumber evidence="3 12">6.3.1.2</ecNumber>
    </recommendedName>
</protein>
<evidence type="ECO:0000256" key="5">
    <source>
        <dbReference type="ARBA" id="ARBA00022598"/>
    </source>
</evidence>
<comment type="caution">
    <text evidence="15">The sequence shown here is derived from an EMBL/GenBank/DDBJ whole genome shotgun (WGS) entry which is preliminary data.</text>
</comment>
<evidence type="ECO:0000256" key="10">
    <source>
        <dbReference type="PROSITE-ProRule" id="PRU01330"/>
    </source>
</evidence>
<evidence type="ECO:0000259" key="13">
    <source>
        <dbReference type="PROSITE" id="PS51986"/>
    </source>
</evidence>
<evidence type="ECO:0000259" key="14">
    <source>
        <dbReference type="PROSITE" id="PS51987"/>
    </source>
</evidence>
<dbReference type="Gene3D" id="3.30.590.10">
    <property type="entry name" value="Glutamine synthetase/guanido kinase, catalytic domain"/>
    <property type="match status" value="1"/>
</dbReference>
<dbReference type="Gene3D" id="3.10.20.70">
    <property type="entry name" value="Glutamine synthetase, N-terminal domain"/>
    <property type="match status" value="1"/>
</dbReference>
<evidence type="ECO:0000256" key="12">
    <source>
        <dbReference type="RuleBase" id="RU004356"/>
    </source>
</evidence>
<dbReference type="FunFam" id="3.30.590.10:FF:000004">
    <property type="entry name" value="Glutamine synthetase"/>
    <property type="match status" value="1"/>
</dbReference>
<keyword evidence="16" id="KW-1185">Reference proteome</keyword>
<dbReference type="PROSITE" id="PS51986">
    <property type="entry name" value="GS_BETA_GRASP"/>
    <property type="match status" value="1"/>
</dbReference>
<dbReference type="Proteomes" id="UP000623608">
    <property type="component" value="Unassembled WGS sequence"/>
</dbReference>
<dbReference type="SUPFAM" id="SSF54368">
    <property type="entry name" value="Glutamine synthetase, N-terminal domain"/>
    <property type="match status" value="1"/>
</dbReference>
<evidence type="ECO:0000256" key="11">
    <source>
        <dbReference type="RuleBase" id="RU000384"/>
    </source>
</evidence>
<dbReference type="InterPro" id="IPR050292">
    <property type="entry name" value="Glutamine_Synthetase"/>
</dbReference>
<proteinExistence type="inferred from homology"/>
<evidence type="ECO:0000256" key="7">
    <source>
        <dbReference type="ARBA" id="ARBA00022840"/>
    </source>
</evidence>
<dbReference type="Pfam" id="PF03951">
    <property type="entry name" value="Gln-synt_N"/>
    <property type="match status" value="1"/>
</dbReference>
<dbReference type="PROSITE" id="PS00181">
    <property type="entry name" value="GLNA_ATP"/>
    <property type="match status" value="1"/>
</dbReference>
<evidence type="ECO:0000256" key="1">
    <source>
        <dbReference type="ARBA" id="ARBA00003117"/>
    </source>
</evidence>
<dbReference type="EC" id="6.3.1.2" evidence="3 12"/>
<dbReference type="PANTHER" id="PTHR20852:SF57">
    <property type="entry name" value="GLUTAMINE SYNTHETASE 2 CYTOPLASMIC"/>
    <property type="match status" value="1"/>
</dbReference>
<feature type="domain" description="GS catalytic" evidence="14">
    <location>
        <begin position="88"/>
        <end position="337"/>
    </location>
</feature>
<dbReference type="InterPro" id="IPR027302">
    <property type="entry name" value="Gln_synth_N_conserv_site"/>
</dbReference>
<gene>
    <name evidence="15" type="ORF">Ate02nite_32810</name>
</gene>
<dbReference type="PANTHER" id="PTHR20852">
    <property type="entry name" value="GLUTAMINE SYNTHETASE"/>
    <property type="match status" value="1"/>
</dbReference>
<keyword evidence="5 12" id="KW-0436">Ligase</keyword>
<dbReference type="InterPro" id="IPR048091">
    <property type="entry name" value="Gln_syn_GlnII"/>
</dbReference>
<keyword evidence="7 12" id="KW-0067">ATP-binding</keyword>
<evidence type="ECO:0000313" key="16">
    <source>
        <dbReference type="Proteomes" id="UP000623608"/>
    </source>
</evidence>
<dbReference type="InterPro" id="IPR014746">
    <property type="entry name" value="Gln_synth/guanido_kin_cat_dom"/>
</dbReference>
<dbReference type="InterPro" id="IPR008146">
    <property type="entry name" value="Gln_synth_cat_dom"/>
</dbReference>
<dbReference type="PROSITE" id="PS00180">
    <property type="entry name" value="GLNA_1"/>
    <property type="match status" value="1"/>
</dbReference>
<dbReference type="InterPro" id="IPR027303">
    <property type="entry name" value="Gln_synth_gly_rich_site"/>
</dbReference>
<feature type="domain" description="GS beta-grasp" evidence="13">
    <location>
        <begin position="3"/>
        <end position="82"/>
    </location>
</feature>